<dbReference type="PROSITE" id="PS51450">
    <property type="entry name" value="LRR"/>
    <property type="match status" value="2"/>
</dbReference>
<evidence type="ECO:0000259" key="4">
    <source>
        <dbReference type="SMART" id="SM00873"/>
    </source>
</evidence>
<evidence type="ECO:0000313" key="5">
    <source>
        <dbReference type="EMBL" id="GFS09796.1"/>
    </source>
</evidence>
<dbReference type="Gene3D" id="3.30.420.10">
    <property type="entry name" value="Ribonuclease H-like superfamily/Ribonuclease H"/>
    <property type="match status" value="1"/>
</dbReference>
<dbReference type="InterPro" id="IPR012337">
    <property type="entry name" value="RNaseH-like_sf"/>
</dbReference>
<proteinExistence type="predicted"/>
<dbReference type="SMART" id="SM00364">
    <property type="entry name" value="LRR_BAC"/>
    <property type="match status" value="5"/>
</dbReference>
<dbReference type="Gene3D" id="3.50.40.10">
    <property type="entry name" value="Phenylalanyl-trna Synthetase, Chain B, domain 3"/>
    <property type="match status" value="1"/>
</dbReference>
<dbReference type="EMBL" id="BMAT01013304">
    <property type="protein sequence ID" value="GFS09796.1"/>
    <property type="molecule type" value="Genomic_DNA"/>
</dbReference>
<dbReference type="SMART" id="SM00369">
    <property type="entry name" value="LRR_TYP"/>
    <property type="match status" value="4"/>
</dbReference>
<comment type="caution">
    <text evidence="5">The sequence shown here is derived from an EMBL/GenBank/DDBJ whole genome shotgun (WGS) entry which is preliminary data.</text>
</comment>
<dbReference type="InterPro" id="IPR005146">
    <property type="entry name" value="B3/B4_tRNA-bd"/>
</dbReference>
<feature type="domain" description="B3/B4 tRNA-binding" evidence="4">
    <location>
        <begin position="301"/>
        <end position="481"/>
    </location>
</feature>
<dbReference type="Proteomes" id="UP000762676">
    <property type="component" value="Unassembled WGS sequence"/>
</dbReference>
<keyword evidence="1" id="KW-0433">Leucine-rich repeat</keyword>
<keyword evidence="6" id="KW-1185">Reference proteome</keyword>
<dbReference type="InterPro" id="IPR001611">
    <property type="entry name" value="Leu-rich_rpt"/>
</dbReference>
<dbReference type="InterPro" id="IPR045060">
    <property type="entry name" value="Phe-tRNA-ligase_IIc_bsu"/>
</dbReference>
<keyword evidence="2" id="KW-0677">Repeat</keyword>
<dbReference type="GO" id="GO:0003723">
    <property type="term" value="F:RNA binding"/>
    <property type="evidence" value="ECO:0007669"/>
    <property type="project" value="InterPro"/>
</dbReference>
<feature type="compositionally biased region" description="Polar residues" evidence="3">
    <location>
        <begin position="688"/>
        <end position="701"/>
    </location>
</feature>
<dbReference type="InterPro" id="IPR020825">
    <property type="entry name" value="Phe-tRNA_synthase-like_B3/B4"/>
</dbReference>
<dbReference type="SUPFAM" id="SSF52058">
    <property type="entry name" value="L domain-like"/>
    <property type="match status" value="1"/>
</dbReference>
<dbReference type="PANTHER" id="PTHR10947">
    <property type="entry name" value="PHENYLALANYL-TRNA SYNTHETASE BETA CHAIN AND LEUCINE-RICH REPEAT-CONTAINING PROTEIN 47"/>
    <property type="match status" value="1"/>
</dbReference>
<dbReference type="Gene3D" id="3.80.10.10">
    <property type="entry name" value="Ribonuclease Inhibitor"/>
    <property type="match status" value="2"/>
</dbReference>
<evidence type="ECO:0000313" key="6">
    <source>
        <dbReference type="Proteomes" id="UP000762676"/>
    </source>
</evidence>
<organism evidence="5 6">
    <name type="scientific">Elysia marginata</name>
    <dbReference type="NCBI Taxonomy" id="1093978"/>
    <lineage>
        <taxon>Eukaryota</taxon>
        <taxon>Metazoa</taxon>
        <taxon>Spiralia</taxon>
        <taxon>Lophotrochozoa</taxon>
        <taxon>Mollusca</taxon>
        <taxon>Gastropoda</taxon>
        <taxon>Heterobranchia</taxon>
        <taxon>Euthyneura</taxon>
        <taxon>Panpulmonata</taxon>
        <taxon>Sacoglossa</taxon>
        <taxon>Placobranchoidea</taxon>
        <taxon>Plakobranchidae</taxon>
        <taxon>Elysia</taxon>
    </lineage>
</organism>
<feature type="region of interest" description="Disordered" evidence="3">
    <location>
        <begin position="688"/>
        <end position="709"/>
    </location>
</feature>
<dbReference type="SMART" id="SM00873">
    <property type="entry name" value="B3_4"/>
    <property type="match status" value="1"/>
</dbReference>
<sequence>MASSSWEEVEAVQRERKHELSLQGSSVNKRIEASGLDPQIFKLTSLNLLKIAGTPIEAISDNLGNLVNLTSLMLENNCLKNLPDSISKLTSLKFVDISGNKLVALPKTFSQLVNIQSLNATLNLLSDFPNVSNFKQLAYLYISKNKLTSLPEGICDPSLTLLSTIEAGDNEIVCVPPEISNLVHLIKLDVSSNKLTSLPYELSECPKLKDVKISGNNLKDRKLLKLAEHSSKALLNHLNTLLDKQRASEEGGSGKGKKDKKRKSRGGKKEKPEIDRDVISVLQFEQEKGLVVTASPEVLSVRQYLVCCVMKNLDFSKSNNLYKRFIQLQTKLHENVCDKRQSATIATHDLNTIKGPLVYTAMQPGAMQLVPLNQAKMTTAENLVKELRDEAEAFRKEKKRSGFSGIHKYLDLLKGKDLYPCVKDSEDDIISFPPITNCEKSRICKETRDILVEVTSTVSLEMCKKVMEETLAASLLLGIGNGEEDSKSVLEALQNESLQNSSFKSLFLTIDSFLKTYDVDLTLQWIPGHCNITGNERADTLAKKGSTAQQQNTTTSFRTAQQIIRNNTTEEWLNGWATGKTGRSLFTNMATPNPKDSINSLERRDQVIIFRLRTHHAPVNAHLNRIQPMTPPVCHFCDAPYETTTHLLFQCTSLQDLHEEYLPPRPDAWNALYSNSQQLKKTSTFYSQMSSRRAKAQTTAGSDKPNKGV</sequence>
<dbReference type="PANTHER" id="PTHR10947:SF3">
    <property type="entry name" value="LEUCINE-RICH REPEAT-CONTAINING PROTEIN 47"/>
    <property type="match status" value="1"/>
</dbReference>
<feature type="compositionally biased region" description="Basic residues" evidence="3">
    <location>
        <begin position="255"/>
        <end position="266"/>
    </location>
</feature>
<gene>
    <name evidence="5" type="ORF">ElyMa_006631200</name>
</gene>
<evidence type="ECO:0000256" key="2">
    <source>
        <dbReference type="ARBA" id="ARBA00022737"/>
    </source>
</evidence>
<reference evidence="5 6" key="1">
    <citation type="journal article" date="2021" name="Elife">
        <title>Chloroplast acquisition without the gene transfer in kleptoplastic sea slugs, Plakobranchus ocellatus.</title>
        <authorList>
            <person name="Maeda T."/>
            <person name="Takahashi S."/>
            <person name="Yoshida T."/>
            <person name="Shimamura S."/>
            <person name="Takaki Y."/>
            <person name="Nagai Y."/>
            <person name="Toyoda A."/>
            <person name="Suzuki Y."/>
            <person name="Arimoto A."/>
            <person name="Ishii H."/>
            <person name="Satoh N."/>
            <person name="Nishiyama T."/>
            <person name="Hasebe M."/>
            <person name="Maruyama T."/>
            <person name="Minagawa J."/>
            <person name="Obokata J."/>
            <person name="Shigenobu S."/>
        </authorList>
    </citation>
    <scope>NUCLEOTIDE SEQUENCE [LARGE SCALE GENOMIC DNA]</scope>
</reference>
<accession>A0AAV4IEC6</accession>
<dbReference type="GO" id="GO:0004826">
    <property type="term" value="F:phenylalanine-tRNA ligase activity"/>
    <property type="evidence" value="ECO:0007669"/>
    <property type="project" value="InterPro"/>
</dbReference>
<dbReference type="AlphaFoldDB" id="A0AAV4IEC6"/>
<dbReference type="InterPro" id="IPR036397">
    <property type="entry name" value="RNaseH_sf"/>
</dbReference>
<dbReference type="GO" id="GO:0006432">
    <property type="term" value="P:phenylalanyl-tRNA aminoacylation"/>
    <property type="evidence" value="ECO:0007669"/>
    <property type="project" value="InterPro"/>
</dbReference>
<name>A0AAV4IEC6_9GAST</name>
<evidence type="ECO:0000256" key="3">
    <source>
        <dbReference type="SAM" id="MobiDB-lite"/>
    </source>
</evidence>
<dbReference type="InterPro" id="IPR003591">
    <property type="entry name" value="Leu-rich_rpt_typical-subtyp"/>
</dbReference>
<dbReference type="InterPro" id="IPR032675">
    <property type="entry name" value="LRR_dom_sf"/>
</dbReference>
<protein>
    <submittedName>
        <fullName evidence="5">Leucine-rich repeat-containing protein 47-like</fullName>
    </submittedName>
</protein>
<evidence type="ECO:0000256" key="1">
    <source>
        <dbReference type="ARBA" id="ARBA00022614"/>
    </source>
</evidence>
<dbReference type="SUPFAM" id="SSF53098">
    <property type="entry name" value="Ribonuclease H-like"/>
    <property type="match status" value="1"/>
</dbReference>
<feature type="region of interest" description="Disordered" evidence="3">
    <location>
        <begin position="245"/>
        <end position="272"/>
    </location>
</feature>